<comment type="similarity">
    <text evidence="4">Belongs to the glycosyltransferase 2 family.</text>
</comment>
<dbReference type="SUPFAM" id="SSF53448">
    <property type="entry name" value="Nucleotide-diphospho-sugar transferases"/>
    <property type="match status" value="1"/>
</dbReference>
<evidence type="ECO:0000256" key="13">
    <source>
        <dbReference type="ARBA" id="ARBA00031543"/>
    </source>
</evidence>
<evidence type="ECO:0000313" key="17">
    <source>
        <dbReference type="Proteomes" id="UP000503462"/>
    </source>
</evidence>
<evidence type="ECO:0000256" key="15">
    <source>
        <dbReference type="SAM" id="Phobius"/>
    </source>
</evidence>
<name>A0A6H0Y6V4_9PEZI</name>
<dbReference type="PANTHER" id="PTHR12726:SF0">
    <property type="entry name" value="CERAMIDE GLUCOSYLTRANSFERASE"/>
    <property type="match status" value="1"/>
</dbReference>
<keyword evidence="8" id="KW-0808">Transferase</keyword>
<keyword evidence="11 15" id="KW-0472">Membrane</keyword>
<dbReference type="AlphaFoldDB" id="A0A6H0Y6V4"/>
<evidence type="ECO:0000256" key="4">
    <source>
        <dbReference type="ARBA" id="ARBA00006739"/>
    </source>
</evidence>
<proteinExistence type="inferred from homology"/>
<comment type="subcellular location">
    <subcellularLocation>
        <location evidence="1">Membrane</location>
        <topology evidence="1">Multi-pass membrane protein</topology>
    </subcellularLocation>
</comment>
<gene>
    <name evidence="16" type="ORF">AMS68_007847</name>
</gene>
<keyword evidence="9 15" id="KW-0812">Transmembrane</keyword>
<dbReference type="GO" id="GO:0016020">
    <property type="term" value="C:membrane"/>
    <property type="evidence" value="ECO:0007669"/>
    <property type="project" value="UniProtKB-SubCell"/>
</dbReference>
<evidence type="ECO:0000256" key="14">
    <source>
        <dbReference type="ARBA" id="ARBA00032575"/>
    </source>
</evidence>
<organism evidence="16 17">
    <name type="scientific">Peltaster fructicola</name>
    <dbReference type="NCBI Taxonomy" id="286661"/>
    <lineage>
        <taxon>Eukaryota</taxon>
        <taxon>Fungi</taxon>
        <taxon>Dikarya</taxon>
        <taxon>Ascomycota</taxon>
        <taxon>Pezizomycotina</taxon>
        <taxon>Dothideomycetes</taxon>
        <taxon>Dothideomycetes incertae sedis</taxon>
        <taxon>Peltaster</taxon>
    </lineage>
</organism>
<evidence type="ECO:0000256" key="11">
    <source>
        <dbReference type="ARBA" id="ARBA00023136"/>
    </source>
</evidence>
<reference evidence="16 17" key="1">
    <citation type="journal article" date="2016" name="Sci. Rep.">
        <title>Peltaster fructicola genome reveals evolution from an invasive phytopathogen to an ectophytic parasite.</title>
        <authorList>
            <person name="Xu C."/>
            <person name="Chen H."/>
            <person name="Gleason M.L."/>
            <person name="Xu J.R."/>
            <person name="Liu H."/>
            <person name="Zhang R."/>
            <person name="Sun G."/>
        </authorList>
    </citation>
    <scope>NUCLEOTIDE SEQUENCE [LARGE SCALE GENOMIC DNA]</scope>
    <source>
        <strain evidence="16 17">LNHT1506</strain>
    </source>
</reference>
<dbReference type="UniPathway" id="UPA00222"/>
<evidence type="ECO:0000256" key="8">
    <source>
        <dbReference type="ARBA" id="ARBA00022679"/>
    </source>
</evidence>
<evidence type="ECO:0000256" key="12">
    <source>
        <dbReference type="ARBA" id="ARBA00031017"/>
    </source>
</evidence>
<evidence type="ECO:0000256" key="5">
    <source>
        <dbReference type="ARBA" id="ARBA00012699"/>
    </source>
</evidence>
<dbReference type="Proteomes" id="UP000503462">
    <property type="component" value="Chromosome 5"/>
</dbReference>
<dbReference type="Pfam" id="PF13506">
    <property type="entry name" value="Glyco_transf_21"/>
    <property type="match status" value="1"/>
</dbReference>
<evidence type="ECO:0000313" key="16">
    <source>
        <dbReference type="EMBL" id="QIX02330.1"/>
    </source>
</evidence>
<evidence type="ECO:0000256" key="10">
    <source>
        <dbReference type="ARBA" id="ARBA00022989"/>
    </source>
</evidence>
<sequence length="520" mass="58222">MSSSGNSASISASSRPDGTSWPVLILASAALCWYCALPFVCAIGYSQLCRYFSKTPQRAHLTPNQAVKVTIIRPVKGLEPSLYDCLSSTFIQDYPKDKLEVRLCVSDPDDPALPVLKRVLQDHPDIDAKILIESQDPMLKDSSRKLGPNPKIRNMSRAYREATADLIWIIDCNVWIGKGVCGRMVSKLQGYGDDRRYKYVHVLPIVVDTVGTTTQDELGSAGVDSEIIRTTSSAHQATQSTGRTLSSIGGGRLEEQFLASAHPKFYAAINTVLVAPCSLGKCTMYRKSHLDALTDGAGIDYFSENICEDQLTGDILWKKRLPGEKASDDWGKHALVWGDLAIQPMANMSLVEYWKRRVRWLRVRKFTVTAATFVEPGTESFLWAVYGSFALTTLPVFHQRLGIPPTWTTFWLFWLLNVGIWCAFDWSQYLLLHSAKAIEVDEDTPAFARPPKGGARRPFTEWLPAWLGREALALPIWTWAFWLGTTLEWRGRRFRVGMDMKVHELSGGNGRAAVPKQRTE</sequence>
<evidence type="ECO:0000256" key="7">
    <source>
        <dbReference type="ARBA" id="ARBA00022676"/>
    </source>
</evidence>
<dbReference type="PANTHER" id="PTHR12726">
    <property type="entry name" value="CERAMIDE GLUCOSYLTRANSFERASE"/>
    <property type="match status" value="1"/>
</dbReference>
<feature type="transmembrane region" description="Helical" evidence="15">
    <location>
        <begin position="20"/>
        <end position="45"/>
    </location>
</feature>
<dbReference type="GO" id="GO:0006679">
    <property type="term" value="P:glucosylceramide biosynthetic process"/>
    <property type="evidence" value="ECO:0007669"/>
    <property type="project" value="TreeGrafter"/>
</dbReference>
<protein>
    <recommendedName>
        <fullName evidence="6">Ceramide glucosyltransferase</fullName>
        <ecNumber evidence="5">2.4.1.80</ecNumber>
    </recommendedName>
    <alternativeName>
        <fullName evidence="13">Glucosylceramide synthase</fullName>
    </alternativeName>
    <alternativeName>
        <fullName evidence="14">UDP-glucose ceramide glucosyltransferase</fullName>
    </alternativeName>
    <alternativeName>
        <fullName evidence="12">UDP-glucose:N-acylsphingosine D-glucosyltransferase</fullName>
    </alternativeName>
</protein>
<comment type="pathway">
    <text evidence="2">Lipid metabolism; sphingolipid metabolism.</text>
</comment>
<dbReference type="EMBL" id="CP051143">
    <property type="protein sequence ID" value="QIX02330.1"/>
    <property type="molecule type" value="Genomic_DNA"/>
</dbReference>
<dbReference type="OrthoDB" id="1483400at2759"/>
<accession>A0A6H0Y6V4</accession>
<dbReference type="InterPro" id="IPR029044">
    <property type="entry name" value="Nucleotide-diphossugar_trans"/>
</dbReference>
<keyword evidence="17" id="KW-1185">Reference proteome</keyword>
<keyword evidence="7" id="KW-0328">Glycosyltransferase</keyword>
<evidence type="ECO:0000256" key="3">
    <source>
        <dbReference type="ARBA" id="ARBA00004991"/>
    </source>
</evidence>
<dbReference type="GO" id="GO:0008120">
    <property type="term" value="F:ceramide glucosyltransferase activity"/>
    <property type="evidence" value="ECO:0007669"/>
    <property type="project" value="UniProtKB-EC"/>
</dbReference>
<dbReference type="InterPro" id="IPR025993">
    <property type="entry name" value="Ceramide_glucosylTrfase"/>
</dbReference>
<evidence type="ECO:0000256" key="2">
    <source>
        <dbReference type="ARBA" id="ARBA00004760"/>
    </source>
</evidence>
<evidence type="ECO:0000256" key="9">
    <source>
        <dbReference type="ARBA" id="ARBA00022692"/>
    </source>
</evidence>
<evidence type="ECO:0000256" key="6">
    <source>
        <dbReference type="ARBA" id="ARBA00019988"/>
    </source>
</evidence>
<evidence type="ECO:0000256" key="1">
    <source>
        <dbReference type="ARBA" id="ARBA00004141"/>
    </source>
</evidence>
<dbReference type="EC" id="2.4.1.80" evidence="5"/>
<comment type="pathway">
    <text evidence="3">Sphingolipid metabolism.</text>
</comment>
<keyword evidence="10 15" id="KW-1133">Transmembrane helix</keyword>